<evidence type="ECO:0008006" key="7">
    <source>
        <dbReference type="Google" id="ProtNLM"/>
    </source>
</evidence>
<keyword evidence="6" id="KW-1185">Reference proteome</keyword>
<gene>
    <name evidence="5" type="ORF">HRQ87_18155</name>
</gene>
<evidence type="ECO:0000259" key="4">
    <source>
        <dbReference type="Pfam" id="PF25967"/>
    </source>
</evidence>
<dbReference type="Gene3D" id="2.40.420.20">
    <property type="match status" value="1"/>
</dbReference>
<dbReference type="PANTHER" id="PTHR30469">
    <property type="entry name" value="MULTIDRUG RESISTANCE PROTEIN MDTA"/>
    <property type="match status" value="1"/>
</dbReference>
<keyword evidence="1" id="KW-0813">Transport</keyword>
<evidence type="ECO:0000256" key="2">
    <source>
        <dbReference type="SAM" id="Coils"/>
    </source>
</evidence>
<dbReference type="Proteomes" id="UP000777935">
    <property type="component" value="Unassembled WGS sequence"/>
</dbReference>
<reference evidence="5 6" key="1">
    <citation type="submission" date="2020-06" db="EMBL/GenBank/DDBJ databases">
        <title>Sulfitobacter algicola sp. nov., isolated from green algae.</title>
        <authorList>
            <person name="Wang C."/>
        </authorList>
    </citation>
    <scope>NUCLEOTIDE SEQUENCE [LARGE SCALE GENOMIC DNA]</scope>
    <source>
        <strain evidence="5 6">1151</strain>
    </source>
</reference>
<accession>A0ABX2IZA9</accession>
<dbReference type="SUPFAM" id="SSF111369">
    <property type="entry name" value="HlyD-like secretion proteins"/>
    <property type="match status" value="1"/>
</dbReference>
<dbReference type="RefSeq" id="WP_174139863.1">
    <property type="nucleotide sequence ID" value="NZ_JABUFE010000017.1"/>
</dbReference>
<proteinExistence type="predicted"/>
<feature type="domain" description="Multidrug resistance protein MdtA-like barrel-sandwich hybrid" evidence="3">
    <location>
        <begin position="71"/>
        <end position="245"/>
    </location>
</feature>
<dbReference type="InterPro" id="IPR058627">
    <property type="entry name" value="MdtA-like_C"/>
</dbReference>
<name>A0ABX2IZA9_9RHOB</name>
<dbReference type="InterPro" id="IPR058625">
    <property type="entry name" value="MdtA-like_BSH"/>
</dbReference>
<dbReference type="Gene3D" id="2.40.30.170">
    <property type="match status" value="1"/>
</dbReference>
<keyword evidence="2" id="KW-0175">Coiled coil</keyword>
<protein>
    <recommendedName>
        <fullName evidence="7">Efflux transporter, RND family, MFP subunit</fullName>
    </recommendedName>
</protein>
<dbReference type="Pfam" id="PF25917">
    <property type="entry name" value="BSH_RND"/>
    <property type="match status" value="1"/>
</dbReference>
<evidence type="ECO:0000259" key="3">
    <source>
        <dbReference type="Pfam" id="PF25917"/>
    </source>
</evidence>
<evidence type="ECO:0000256" key="1">
    <source>
        <dbReference type="ARBA" id="ARBA00022448"/>
    </source>
</evidence>
<feature type="coiled-coil region" evidence="2">
    <location>
        <begin position="108"/>
        <end position="222"/>
    </location>
</feature>
<dbReference type="EMBL" id="JABUFE010000017">
    <property type="protein sequence ID" value="NSX56710.1"/>
    <property type="molecule type" value="Genomic_DNA"/>
</dbReference>
<sequence length="445" mass="49113">MNWRILLFIPAIGIGAAVFAVQMRQSDRPNAQTPPPTPMPVRVTVPNTDPIDIAISGYGRVEPVRTWQSISQVDGRIIFLRDDLAIGNVVPANTDLIKIDPRNYEIALAKARANLQTAQADLDELNAQQENTRAQLKLEQEIEVFLQNEFERNQSLVARGAAAQATLEQANRELLNQQRQVLDLSNQLALIPVQRIAVQSNIQTREVELEEAQRNLDNTVIQAPFHGRVADQDLAVGEYIRPGDQMIELHDVSASEVVAAVQPNDLFSTISAILPAIDNMAQMLQDRNQAIDTLNDLGFQAEVRQTIGNSTYVWPAQITRFNGLTDNTTGTIGIAVRVASPTRPDRENRRPPLNNGSFVEVVFRLRANGNLLTIPRSALHYDERGDTYIYTVSTDNTLLRNDVTFSSIIENRVVISTGVAPDAMIVLSDPQPAVLGMPLTPVAGN</sequence>
<dbReference type="Gene3D" id="1.10.287.470">
    <property type="entry name" value="Helix hairpin bin"/>
    <property type="match status" value="1"/>
</dbReference>
<dbReference type="PANTHER" id="PTHR30469:SF36">
    <property type="entry name" value="BLL3903 PROTEIN"/>
    <property type="match status" value="1"/>
</dbReference>
<dbReference type="Pfam" id="PF25967">
    <property type="entry name" value="RND-MFP_C"/>
    <property type="match status" value="1"/>
</dbReference>
<evidence type="ECO:0000313" key="6">
    <source>
        <dbReference type="Proteomes" id="UP000777935"/>
    </source>
</evidence>
<feature type="domain" description="Multidrug resistance protein MdtA-like C-terminal permuted SH3" evidence="4">
    <location>
        <begin position="370"/>
        <end position="429"/>
    </location>
</feature>
<organism evidence="5 6">
    <name type="scientific">Parasulfitobacter algicola</name>
    <dbReference type="NCBI Taxonomy" id="2614809"/>
    <lineage>
        <taxon>Bacteria</taxon>
        <taxon>Pseudomonadati</taxon>
        <taxon>Pseudomonadota</taxon>
        <taxon>Alphaproteobacteria</taxon>
        <taxon>Rhodobacterales</taxon>
        <taxon>Roseobacteraceae</taxon>
        <taxon>Parasulfitobacter</taxon>
    </lineage>
</organism>
<dbReference type="Gene3D" id="2.40.50.100">
    <property type="match status" value="1"/>
</dbReference>
<evidence type="ECO:0000313" key="5">
    <source>
        <dbReference type="EMBL" id="NSX56710.1"/>
    </source>
</evidence>
<comment type="caution">
    <text evidence="5">The sequence shown here is derived from an EMBL/GenBank/DDBJ whole genome shotgun (WGS) entry which is preliminary data.</text>
</comment>